<reference evidence="5 6" key="1">
    <citation type="submission" date="2020-02" db="EMBL/GenBank/DDBJ databases">
        <title>Shewanella WXL01 sp. nov., a marine bacterium isolated from green algae in Luhuitou Fringing Reef (Northern South China Sea).</title>
        <authorList>
            <person name="Wang X."/>
        </authorList>
    </citation>
    <scope>NUCLEOTIDE SEQUENCE [LARGE SCALE GENOMIC DNA]</scope>
    <source>
        <strain evidence="5 6">MCCC 1A01895</strain>
    </source>
</reference>
<evidence type="ECO:0000256" key="3">
    <source>
        <dbReference type="ARBA" id="ARBA00022839"/>
    </source>
</evidence>
<dbReference type="Proteomes" id="UP000811844">
    <property type="component" value="Unassembled WGS sequence"/>
</dbReference>
<dbReference type="InterPro" id="IPR013520">
    <property type="entry name" value="Ribonucl_H"/>
</dbReference>
<keyword evidence="1" id="KW-0540">Nuclease</keyword>
<evidence type="ECO:0000256" key="1">
    <source>
        <dbReference type="ARBA" id="ARBA00022722"/>
    </source>
</evidence>
<dbReference type="RefSeq" id="WP_153662165.1">
    <property type="nucleotide sequence ID" value="NZ_JAAIKR010000017.1"/>
</dbReference>
<dbReference type="SUPFAM" id="SSF53098">
    <property type="entry name" value="Ribonuclease H-like"/>
    <property type="match status" value="1"/>
</dbReference>
<gene>
    <name evidence="5" type="ORF">G3R48_14640</name>
</gene>
<evidence type="ECO:0000259" key="4">
    <source>
        <dbReference type="SMART" id="SM00479"/>
    </source>
</evidence>
<dbReference type="EMBL" id="JAAIKR010000017">
    <property type="protein sequence ID" value="MBR9729215.1"/>
    <property type="molecule type" value="Genomic_DNA"/>
</dbReference>
<dbReference type="InterPro" id="IPR036397">
    <property type="entry name" value="RNaseH_sf"/>
</dbReference>
<dbReference type="SMART" id="SM00479">
    <property type="entry name" value="EXOIII"/>
    <property type="match status" value="1"/>
</dbReference>
<accession>A0ABS5I7A8</accession>
<dbReference type="PANTHER" id="PTHR30231:SF4">
    <property type="entry name" value="PROTEIN NEN2"/>
    <property type="match status" value="1"/>
</dbReference>
<proteinExistence type="predicted"/>
<comment type="caution">
    <text evidence="5">The sequence shown here is derived from an EMBL/GenBank/DDBJ whole genome shotgun (WGS) entry which is preliminary data.</text>
</comment>
<keyword evidence="3 5" id="KW-0269">Exonuclease</keyword>
<dbReference type="PANTHER" id="PTHR30231">
    <property type="entry name" value="DNA POLYMERASE III SUBUNIT EPSILON"/>
    <property type="match status" value="1"/>
</dbReference>
<dbReference type="Gene3D" id="3.30.420.10">
    <property type="entry name" value="Ribonuclease H-like superfamily/Ribonuclease H"/>
    <property type="match status" value="1"/>
</dbReference>
<sequence>MQPNHCAIPFVALDLEMTGLNPKTDQIISIGIVPINLDKLQLAQAQHKKLQIKGSVGDSAIIHGIVDHQLEQGVDTRTALLWLLTQLAGKVIVAHHGHLDIQFLKTQLNYHFGESVIFCYIDTLTIERERWLRQHDMIYEGCLRLGASRHRYHLPVYGAHSALIDALACGELFLAQRSAMGNGVNIQQWIELK</sequence>
<evidence type="ECO:0000313" key="5">
    <source>
        <dbReference type="EMBL" id="MBR9729215.1"/>
    </source>
</evidence>
<dbReference type="GO" id="GO:0004527">
    <property type="term" value="F:exonuclease activity"/>
    <property type="evidence" value="ECO:0007669"/>
    <property type="project" value="UniProtKB-KW"/>
</dbReference>
<dbReference type="Pfam" id="PF00929">
    <property type="entry name" value="RNase_T"/>
    <property type="match status" value="1"/>
</dbReference>
<feature type="domain" description="Exonuclease" evidence="4">
    <location>
        <begin position="9"/>
        <end position="182"/>
    </location>
</feature>
<keyword evidence="6" id="KW-1185">Reference proteome</keyword>
<evidence type="ECO:0000256" key="2">
    <source>
        <dbReference type="ARBA" id="ARBA00022801"/>
    </source>
</evidence>
<keyword evidence="2" id="KW-0378">Hydrolase</keyword>
<organism evidence="5 6">
    <name type="scientific">Shewanella intestini</name>
    <dbReference type="NCBI Taxonomy" id="2017544"/>
    <lineage>
        <taxon>Bacteria</taxon>
        <taxon>Pseudomonadati</taxon>
        <taxon>Pseudomonadota</taxon>
        <taxon>Gammaproteobacteria</taxon>
        <taxon>Alteromonadales</taxon>
        <taxon>Shewanellaceae</taxon>
        <taxon>Shewanella</taxon>
    </lineage>
</organism>
<dbReference type="CDD" id="cd06127">
    <property type="entry name" value="DEDDh"/>
    <property type="match status" value="1"/>
</dbReference>
<dbReference type="InterPro" id="IPR012337">
    <property type="entry name" value="RNaseH-like_sf"/>
</dbReference>
<name>A0ABS5I7A8_9GAMM</name>
<evidence type="ECO:0000313" key="6">
    <source>
        <dbReference type="Proteomes" id="UP000811844"/>
    </source>
</evidence>
<protein>
    <submittedName>
        <fullName evidence="5">3'-5' exonuclease</fullName>
    </submittedName>
</protein>